<dbReference type="InterPro" id="IPR018626">
    <property type="entry name" value="LCHN/Anr2"/>
</dbReference>
<proteinExistence type="predicted"/>
<dbReference type="GO" id="GO:0005811">
    <property type="term" value="C:lipid droplet"/>
    <property type="evidence" value="ECO:0007669"/>
    <property type="project" value="TreeGrafter"/>
</dbReference>
<comment type="caution">
    <text evidence="2">The sequence shown here is derived from an EMBL/GenBank/DDBJ whole genome shotgun (WGS) entry which is preliminary data.</text>
</comment>
<reference evidence="2 3" key="1">
    <citation type="journal article" date="2014" name="BMC Genomics">
        <title>Adaptive genomic structural variation in the grape powdery mildew pathogen, Erysiphe necator.</title>
        <authorList>
            <person name="Jones L."/>
            <person name="Riaz S."/>
            <person name="Morales-Cruz A."/>
            <person name="Amrine K.C."/>
            <person name="McGuire B."/>
            <person name="Gubler W.D."/>
            <person name="Walker M.A."/>
            <person name="Cantu D."/>
        </authorList>
    </citation>
    <scope>NUCLEOTIDE SEQUENCE [LARGE SCALE GENOMIC DNA]</scope>
    <source>
        <strain evidence="3">c</strain>
    </source>
</reference>
<dbReference type="AlphaFoldDB" id="A0A0B1NXR4"/>
<sequence>MAVIRRRQALLNIDLPSHIIKSDLCPLSALFLIYFDNKAGYTISWKRSLPGVEVEGVVEYKSLPSGVHSVKRDLIYFIHGDYAGLSAFINAPVAEESRNARMIAVGVLVPVSGETLGRCWEHAEELKEMANNLIDDTKKTQILEDYWEKHKVQTLPLKSSILQLPSLSRTGFKSLPNSPLQARSHHRGRSLSDSQLIHSDMHTLSTHHPAWSMVKLLETFGPLIFPIYRAALLRQRILITTHAPVQETCNFVYDISILSKIPLDGHHILEQYGFSQSLRPLFSIGVQDIPFLEEEFERLKTISNAPQSRHSNRKDIPSRGWIACTTDSILAMKHVLYDVLVKLPSPCSSSVDEKLWPKLESPPGIELKATQRDLRRYKALWNSLLLHKSSLEDATQKRSSPANYSNESNISHTLSHNSTNLYNNTLSGLPGMGSIIEPVSWSALAYSNFSWWASSGEIKSEIFNESESDPLLLSDISLDPQLVPSNFRMSPFKNTDTILEYSRRSPDAPASLEATIVTYFYRMTKQILSTLENITITSDLEEDQFDENNPLQGNSENSEYESRKPIIISRADLVKMGLDLWSDSDHQFIQKLAREYIGRRSLIESPRFQICGITIC</sequence>
<evidence type="ECO:0000259" key="1">
    <source>
        <dbReference type="Pfam" id="PF14831"/>
    </source>
</evidence>
<feature type="domain" description="DUF4484" evidence="1">
    <location>
        <begin position="436"/>
        <end position="616"/>
    </location>
</feature>
<protein>
    <submittedName>
        <fullName evidence="2">Putative duf2347 superfamily protein</fullName>
    </submittedName>
</protein>
<dbReference type="PANTHER" id="PTHR28153:SF1">
    <property type="entry name" value="DUF4484 DOMAIN-CONTAINING PROTEIN"/>
    <property type="match status" value="1"/>
</dbReference>
<organism evidence="2 3">
    <name type="scientific">Uncinula necator</name>
    <name type="common">Grape powdery mildew</name>
    <dbReference type="NCBI Taxonomy" id="52586"/>
    <lineage>
        <taxon>Eukaryota</taxon>
        <taxon>Fungi</taxon>
        <taxon>Dikarya</taxon>
        <taxon>Ascomycota</taxon>
        <taxon>Pezizomycotina</taxon>
        <taxon>Leotiomycetes</taxon>
        <taxon>Erysiphales</taxon>
        <taxon>Erysiphaceae</taxon>
        <taxon>Erysiphe</taxon>
    </lineage>
</organism>
<dbReference type="HOGENOM" id="CLU_019791_0_0_1"/>
<dbReference type="OMA" id="GYTIVWK"/>
<dbReference type="EMBL" id="JNVN01003658">
    <property type="protein sequence ID" value="KHJ30758.1"/>
    <property type="molecule type" value="Genomic_DNA"/>
</dbReference>
<name>A0A0B1NXR4_UNCNE</name>
<dbReference type="PANTHER" id="PTHR28153">
    <property type="entry name" value="PROTEIN, PUTATIVE-RELATED"/>
    <property type="match status" value="1"/>
</dbReference>
<dbReference type="Proteomes" id="UP000030854">
    <property type="component" value="Unassembled WGS sequence"/>
</dbReference>
<evidence type="ECO:0000313" key="3">
    <source>
        <dbReference type="Proteomes" id="UP000030854"/>
    </source>
</evidence>
<keyword evidence="3" id="KW-1185">Reference proteome</keyword>
<dbReference type="Pfam" id="PF14831">
    <property type="entry name" value="DUF4484"/>
    <property type="match status" value="1"/>
</dbReference>
<evidence type="ECO:0000313" key="2">
    <source>
        <dbReference type="EMBL" id="KHJ30758.1"/>
    </source>
</evidence>
<gene>
    <name evidence="2" type="ORF">EV44_g1516</name>
</gene>
<dbReference type="InterPro" id="IPR053056">
    <property type="entry name" value="Lipid_Metab_Assoc_Protein"/>
</dbReference>
<dbReference type="InterPro" id="IPR028115">
    <property type="entry name" value="DUF4484"/>
</dbReference>
<dbReference type="Pfam" id="PF09804">
    <property type="entry name" value="DENND11"/>
    <property type="match status" value="1"/>
</dbReference>
<accession>A0A0B1NXR4</accession>